<gene>
    <name evidence="1" type="ORF">B0H17DRAFT_1141052</name>
</gene>
<dbReference type="Gene3D" id="1.50.10.10">
    <property type="match status" value="1"/>
</dbReference>
<dbReference type="GO" id="GO:0003824">
    <property type="term" value="F:catalytic activity"/>
    <property type="evidence" value="ECO:0007669"/>
    <property type="project" value="UniProtKB-ARBA"/>
</dbReference>
<reference evidence="1" key="1">
    <citation type="submission" date="2023-03" db="EMBL/GenBank/DDBJ databases">
        <title>Massive genome expansion in bonnet fungi (Mycena s.s.) driven by repeated elements and novel gene families across ecological guilds.</title>
        <authorList>
            <consortium name="Lawrence Berkeley National Laboratory"/>
            <person name="Harder C.B."/>
            <person name="Miyauchi S."/>
            <person name="Viragh M."/>
            <person name="Kuo A."/>
            <person name="Thoen E."/>
            <person name="Andreopoulos B."/>
            <person name="Lu D."/>
            <person name="Skrede I."/>
            <person name="Drula E."/>
            <person name="Henrissat B."/>
            <person name="Morin E."/>
            <person name="Kohler A."/>
            <person name="Barry K."/>
            <person name="LaButti K."/>
            <person name="Morin E."/>
            <person name="Salamov A."/>
            <person name="Lipzen A."/>
            <person name="Mereny Z."/>
            <person name="Hegedus B."/>
            <person name="Baldrian P."/>
            <person name="Stursova M."/>
            <person name="Weitz H."/>
            <person name="Taylor A."/>
            <person name="Grigoriev I.V."/>
            <person name="Nagy L.G."/>
            <person name="Martin F."/>
            <person name="Kauserud H."/>
        </authorList>
    </citation>
    <scope>NUCLEOTIDE SEQUENCE</scope>
    <source>
        <strain evidence="1">CBHHK067</strain>
    </source>
</reference>
<evidence type="ECO:0008006" key="3">
    <source>
        <dbReference type="Google" id="ProtNLM"/>
    </source>
</evidence>
<accession>A0AAD7D0F5</accession>
<dbReference type="Proteomes" id="UP001221757">
    <property type="component" value="Unassembled WGS sequence"/>
</dbReference>
<dbReference type="InterPro" id="IPR008928">
    <property type="entry name" value="6-hairpin_glycosidase_sf"/>
</dbReference>
<dbReference type="PANTHER" id="PTHR41814">
    <property type="entry name" value="EXPRESSED PROTEIN"/>
    <property type="match status" value="1"/>
</dbReference>
<dbReference type="SUPFAM" id="SSF48208">
    <property type="entry name" value="Six-hairpin glycosidases"/>
    <property type="match status" value="1"/>
</dbReference>
<dbReference type="EMBL" id="JARKIE010000165">
    <property type="protein sequence ID" value="KAJ7672809.1"/>
    <property type="molecule type" value="Genomic_DNA"/>
</dbReference>
<name>A0AAD7D0F5_MYCRO</name>
<protein>
    <recommendedName>
        <fullName evidence="3">Six-hairpin glycosidase</fullName>
    </recommendedName>
</protein>
<evidence type="ECO:0000313" key="1">
    <source>
        <dbReference type="EMBL" id="KAJ7672809.1"/>
    </source>
</evidence>
<evidence type="ECO:0000313" key="2">
    <source>
        <dbReference type="Proteomes" id="UP001221757"/>
    </source>
</evidence>
<comment type="caution">
    <text evidence="1">The sequence shown here is derived from an EMBL/GenBank/DDBJ whole genome shotgun (WGS) entry which is preliminary data.</text>
</comment>
<dbReference type="AlphaFoldDB" id="A0AAD7D0F5"/>
<keyword evidence="2" id="KW-1185">Reference proteome</keyword>
<proteinExistence type="predicted"/>
<organism evidence="1 2">
    <name type="scientific">Mycena rosella</name>
    <name type="common">Pink bonnet</name>
    <name type="synonym">Agaricus rosellus</name>
    <dbReference type="NCBI Taxonomy" id="1033263"/>
    <lineage>
        <taxon>Eukaryota</taxon>
        <taxon>Fungi</taxon>
        <taxon>Dikarya</taxon>
        <taxon>Basidiomycota</taxon>
        <taxon>Agaricomycotina</taxon>
        <taxon>Agaricomycetes</taxon>
        <taxon>Agaricomycetidae</taxon>
        <taxon>Agaricales</taxon>
        <taxon>Marasmiineae</taxon>
        <taxon>Mycenaceae</taxon>
        <taxon>Mycena</taxon>
    </lineage>
</organism>
<dbReference type="PANTHER" id="PTHR41814:SF1">
    <property type="entry name" value="CELLULASE"/>
    <property type="match status" value="1"/>
</dbReference>
<dbReference type="GO" id="GO:0005975">
    <property type="term" value="P:carbohydrate metabolic process"/>
    <property type="evidence" value="ECO:0007669"/>
    <property type="project" value="InterPro"/>
</dbReference>
<sequence length="369" mass="39188">MVNAAGLLALCNTTVNPVPFSPGFDIASVVPYVQTLPVYSWSLASASEALLEYYNPHLSVFGPSPFPVQTVAEDSVIALQYAASKIVFGTGADTLAPGLGSTADAAGLGVSAVLLGKTNATYAKAVTQQLDYITQSAPRYSNGAISHRTDVPELWSDFIYMGPPFMAYVAADQKNLALLQTAYVQCGLYRQILKSPSGAWEHIVGPEAPDLGLYSTGNGFAAGGMVRVLATVMKAPVAIAAKWRPQAISDLTHWIQEIIDGAMSFSTDNGLLRNYLSATTSDGGFGEITGTSMLVAPHTFGKKYIQWADKMRGTLAKHISSNGIAAPTVNPLNWTDPTPYTTGSPEGQNFVVLMYAGWRDCVLADICSK</sequence>
<dbReference type="InterPro" id="IPR012341">
    <property type="entry name" value="6hp_glycosidase-like_sf"/>
</dbReference>